<dbReference type="AlphaFoldDB" id="A0A370CBX0"/>
<evidence type="ECO:0000256" key="1">
    <source>
        <dbReference type="SAM" id="SignalP"/>
    </source>
</evidence>
<keyword evidence="1" id="KW-0732">Signal</keyword>
<dbReference type="Proteomes" id="UP000253845">
    <property type="component" value="Unassembled WGS sequence"/>
</dbReference>
<feature type="chain" id="PRO_5017042034" description="PLAC8-domain-containing protein" evidence="1">
    <location>
        <begin position="22"/>
        <end position="263"/>
    </location>
</feature>
<evidence type="ECO:0000313" key="3">
    <source>
        <dbReference type="Proteomes" id="UP000253845"/>
    </source>
</evidence>
<proteinExistence type="predicted"/>
<reference evidence="2 3" key="1">
    <citation type="submission" date="2018-07" db="EMBL/GenBank/DDBJ databases">
        <title>Section-level genome sequencing of Aspergillus section Nigri to investigate inter- and intra-species variation.</title>
        <authorList>
            <consortium name="DOE Joint Genome Institute"/>
            <person name="Vesth T.C."/>
            <person name="Nybo J.L."/>
            <person name="Theobald S."/>
            <person name="Frisvad J.C."/>
            <person name="Larsen T.O."/>
            <person name="Nielsen K.F."/>
            <person name="Hoof J.B."/>
            <person name="Brandl J."/>
            <person name="Salamov A."/>
            <person name="Riley R."/>
            <person name="Gladden J.M."/>
            <person name="Phatale P."/>
            <person name="Nielsen M.T."/>
            <person name="Lyhne E.K."/>
            <person name="Kogle M.E."/>
            <person name="Strasser K."/>
            <person name="McDonnell E."/>
            <person name="Barry K."/>
            <person name="Clum A."/>
            <person name="Chen C."/>
            <person name="Nolan M."/>
            <person name="Sandor L."/>
            <person name="Kuo A."/>
            <person name="Lipzen A."/>
            <person name="Hainaut M."/>
            <person name="Drula E."/>
            <person name="Tsang A."/>
            <person name="Magnuson J.K."/>
            <person name="Henrissat B."/>
            <person name="Wiebenga A."/>
            <person name="Simmons B.A."/>
            <person name="Makela M.R."/>
            <person name="De vries R.P."/>
            <person name="Grigoriev I.V."/>
            <person name="Mortensen U.H."/>
            <person name="Baker S.E."/>
            <person name="Andersen M.R."/>
        </authorList>
    </citation>
    <scope>NUCLEOTIDE SEQUENCE [LARGE SCALE GENOMIC DNA]</scope>
    <source>
        <strain evidence="2 3">ATCC 13496</strain>
    </source>
</reference>
<gene>
    <name evidence="2" type="ORF">M747DRAFT_303088</name>
</gene>
<evidence type="ECO:0008006" key="4">
    <source>
        <dbReference type="Google" id="ProtNLM"/>
    </source>
</evidence>
<organism evidence="2 3">
    <name type="scientific">Aspergillus niger ATCC 13496</name>
    <dbReference type="NCBI Taxonomy" id="1353008"/>
    <lineage>
        <taxon>Eukaryota</taxon>
        <taxon>Fungi</taxon>
        <taxon>Dikarya</taxon>
        <taxon>Ascomycota</taxon>
        <taxon>Pezizomycotina</taxon>
        <taxon>Eurotiomycetes</taxon>
        <taxon>Eurotiomycetidae</taxon>
        <taxon>Eurotiales</taxon>
        <taxon>Aspergillaceae</taxon>
        <taxon>Aspergillus</taxon>
        <taxon>Aspergillus subgen. Circumdati</taxon>
    </lineage>
</organism>
<dbReference type="EMBL" id="KZ851905">
    <property type="protein sequence ID" value="RDH23292.1"/>
    <property type="molecule type" value="Genomic_DNA"/>
</dbReference>
<accession>A0A370CBX0</accession>
<protein>
    <recommendedName>
        <fullName evidence="4">PLAC8-domain-containing protein</fullName>
    </recommendedName>
</protein>
<evidence type="ECO:0000313" key="2">
    <source>
        <dbReference type="EMBL" id="RDH23292.1"/>
    </source>
</evidence>
<dbReference type="VEuPathDB" id="FungiDB:M747DRAFT_303088"/>
<name>A0A370CBX0_ASPNG</name>
<sequence length="263" mass="28726">MKLTLILTLLATLVASIPADGSSFTDIYNPLCHKNSDCGTGCCYNGLCLAYCLHNEDDVHTDLVRSLVDGSYLTHFTHKSLLRTEENLDITAPVCHTNRDCGTGCCYHGLCLAYCPNDMAKRGDGGASWESPGRPPKCSRRTCKGGCCRKGLCVYCYMDKRDDLEDPIDAFGYAVDVDVDADAGFDVNVDADIFDDSDDAAQEPASEMMHKRYSMPDTDLLPTSTDIIHTGGMCSKRTCKGCCWQNICMAKCPRGCLQPCSPM</sequence>
<feature type="signal peptide" evidence="1">
    <location>
        <begin position="1"/>
        <end position="21"/>
    </location>
</feature>